<dbReference type="SMART" id="SM00530">
    <property type="entry name" value="HTH_XRE"/>
    <property type="match status" value="1"/>
</dbReference>
<dbReference type="SUPFAM" id="SSF47413">
    <property type="entry name" value="lambda repressor-like DNA-binding domains"/>
    <property type="match status" value="1"/>
</dbReference>
<dbReference type="EMBL" id="BJXX01000056">
    <property type="protein sequence ID" value="GEN33827.1"/>
    <property type="molecule type" value="Genomic_DNA"/>
</dbReference>
<sequence>MRKRQLSPLGVIVKKRLIEVGKTQVELAREIGTSGKYLHLILIGERSGKTFIPKIAQALGMNPDKLNKIA</sequence>
<dbReference type="Gene3D" id="1.10.260.40">
    <property type="entry name" value="lambda repressor-like DNA-binding domains"/>
    <property type="match status" value="1"/>
</dbReference>
<dbReference type="GO" id="GO:0003677">
    <property type="term" value="F:DNA binding"/>
    <property type="evidence" value="ECO:0007669"/>
    <property type="project" value="InterPro"/>
</dbReference>
<dbReference type="OrthoDB" id="2736986at2"/>
<dbReference type="CDD" id="cd00093">
    <property type="entry name" value="HTH_XRE"/>
    <property type="match status" value="1"/>
</dbReference>
<keyword evidence="3" id="KW-1185">Reference proteome</keyword>
<evidence type="ECO:0000313" key="3">
    <source>
        <dbReference type="Proteomes" id="UP000321157"/>
    </source>
</evidence>
<reference evidence="2 3" key="1">
    <citation type="submission" date="2019-07" db="EMBL/GenBank/DDBJ databases">
        <title>Whole genome shotgun sequence of Aneurinibacillus danicus NBRC 102444.</title>
        <authorList>
            <person name="Hosoyama A."/>
            <person name="Uohara A."/>
            <person name="Ohji S."/>
            <person name="Ichikawa N."/>
        </authorList>
    </citation>
    <scope>NUCLEOTIDE SEQUENCE [LARGE SCALE GENOMIC DNA]</scope>
    <source>
        <strain evidence="2 3">NBRC 102444</strain>
    </source>
</reference>
<evidence type="ECO:0000259" key="1">
    <source>
        <dbReference type="PROSITE" id="PS50943"/>
    </source>
</evidence>
<feature type="domain" description="HTH cro/C1-type" evidence="1">
    <location>
        <begin position="13"/>
        <end position="66"/>
    </location>
</feature>
<comment type="caution">
    <text evidence="2">The sequence shown here is derived from an EMBL/GenBank/DDBJ whole genome shotgun (WGS) entry which is preliminary data.</text>
</comment>
<organism evidence="2 3">
    <name type="scientific">Aneurinibacillus danicus</name>
    <dbReference type="NCBI Taxonomy" id="267746"/>
    <lineage>
        <taxon>Bacteria</taxon>
        <taxon>Bacillati</taxon>
        <taxon>Bacillota</taxon>
        <taxon>Bacilli</taxon>
        <taxon>Bacillales</taxon>
        <taxon>Paenibacillaceae</taxon>
        <taxon>Aneurinibacillus group</taxon>
        <taxon>Aneurinibacillus</taxon>
    </lineage>
</organism>
<name>A0A511V4I0_9BACL</name>
<evidence type="ECO:0000313" key="2">
    <source>
        <dbReference type="EMBL" id="GEN33827.1"/>
    </source>
</evidence>
<dbReference type="Pfam" id="PF01381">
    <property type="entry name" value="HTH_3"/>
    <property type="match status" value="1"/>
</dbReference>
<dbReference type="InterPro" id="IPR001387">
    <property type="entry name" value="Cro/C1-type_HTH"/>
</dbReference>
<accession>A0A511V4I0</accession>
<dbReference type="PROSITE" id="PS50943">
    <property type="entry name" value="HTH_CROC1"/>
    <property type="match status" value="1"/>
</dbReference>
<protein>
    <recommendedName>
        <fullName evidence="1">HTH cro/C1-type domain-containing protein</fullName>
    </recommendedName>
</protein>
<dbReference type="RefSeq" id="WP_127488429.1">
    <property type="nucleotide sequence ID" value="NZ_BJXX01000056.1"/>
</dbReference>
<dbReference type="AlphaFoldDB" id="A0A511V4I0"/>
<dbReference type="InterPro" id="IPR010982">
    <property type="entry name" value="Lambda_DNA-bd_dom_sf"/>
</dbReference>
<gene>
    <name evidence="2" type="ORF">ADA01nite_12870</name>
</gene>
<proteinExistence type="predicted"/>
<dbReference type="Proteomes" id="UP000321157">
    <property type="component" value="Unassembled WGS sequence"/>
</dbReference>